<comment type="caution">
    <text evidence="2">The sequence shown here is derived from an EMBL/GenBank/DDBJ whole genome shotgun (WGS) entry which is preliminary data.</text>
</comment>
<evidence type="ECO:0000313" key="3">
    <source>
        <dbReference type="Proteomes" id="UP000295097"/>
    </source>
</evidence>
<evidence type="ECO:0000313" key="2">
    <source>
        <dbReference type="EMBL" id="TCT41767.1"/>
    </source>
</evidence>
<reference evidence="2 3" key="1">
    <citation type="submission" date="2019-03" db="EMBL/GenBank/DDBJ databases">
        <title>Freshwater and sediment microbial communities from various areas in North America, analyzing microbe dynamics in response to fracking.</title>
        <authorList>
            <person name="Lamendella R."/>
        </authorList>
    </citation>
    <scope>NUCLEOTIDE SEQUENCE [LARGE SCALE GENOMIC DNA]</scope>
    <source>
        <strain evidence="2 3">175.2</strain>
    </source>
</reference>
<gene>
    <name evidence="2" type="ORF">EDC90_100625</name>
</gene>
<accession>A0A4R3NUD3</accession>
<dbReference type="RefSeq" id="WP_132309507.1">
    <property type="nucleotide sequence ID" value="NZ_SMAR01000006.1"/>
</dbReference>
<protein>
    <submittedName>
        <fullName evidence="2">DUF2975 family protein</fullName>
    </submittedName>
</protein>
<feature type="transmembrane region" description="Helical" evidence="1">
    <location>
        <begin position="64"/>
        <end position="91"/>
    </location>
</feature>
<organism evidence="2 3">
    <name type="scientific">Martelella mediterranea</name>
    <dbReference type="NCBI Taxonomy" id="293089"/>
    <lineage>
        <taxon>Bacteria</taxon>
        <taxon>Pseudomonadati</taxon>
        <taxon>Pseudomonadota</taxon>
        <taxon>Alphaproteobacteria</taxon>
        <taxon>Hyphomicrobiales</taxon>
        <taxon>Aurantimonadaceae</taxon>
        <taxon>Martelella</taxon>
    </lineage>
</organism>
<keyword evidence="1" id="KW-0472">Membrane</keyword>
<proteinExistence type="predicted"/>
<keyword evidence="1" id="KW-0812">Transmembrane</keyword>
<sequence length="183" mass="19799">MRSESRKHNIRTYQCWKRAIRVCQFALIGALLYQAWESVANPSVFAADISADMGFSTTIALDPVTSTILIVIMALVSALSLLGLQCVWCFFEQVESERSISPETASYLRQSGVYAVASCTLGILAQQGSTFFATLKNPGAGHISYFDISSLLLVLLPAAGLLFVIGHILTIASGFRQNNQGTA</sequence>
<dbReference type="EMBL" id="SMAR01000006">
    <property type="protein sequence ID" value="TCT41767.1"/>
    <property type="molecule type" value="Genomic_DNA"/>
</dbReference>
<dbReference type="AlphaFoldDB" id="A0A4R3NUD3"/>
<keyword evidence="1" id="KW-1133">Transmembrane helix</keyword>
<dbReference type="Proteomes" id="UP000295097">
    <property type="component" value="Unassembled WGS sequence"/>
</dbReference>
<feature type="transmembrane region" description="Helical" evidence="1">
    <location>
        <begin position="112"/>
        <end position="133"/>
    </location>
</feature>
<keyword evidence="3" id="KW-1185">Reference proteome</keyword>
<name>A0A4R3NUD3_9HYPH</name>
<feature type="transmembrane region" description="Helical" evidence="1">
    <location>
        <begin position="145"/>
        <end position="169"/>
    </location>
</feature>
<evidence type="ECO:0000256" key="1">
    <source>
        <dbReference type="SAM" id="Phobius"/>
    </source>
</evidence>